<proteinExistence type="predicted"/>
<dbReference type="InterPro" id="IPR029068">
    <property type="entry name" value="Glyas_Bleomycin-R_OHBP_Dase"/>
</dbReference>
<dbReference type="RefSeq" id="WP_010840172.1">
    <property type="nucleotide sequence ID" value="NZ_QRCM01000001.1"/>
</dbReference>
<sequence length="163" mass="18022">MKPITPCLWFDGDAEAAATFYTDLFDDSWITHVDRYPSGTPGGAEGEVMTVSFELRGSPFIGLNGGPAFTFSEAVSFEILCDGQAEVDRYWDAFLAGGGVESQCGWLKDRWGVSWQVVPERLYELMRMPDRDAVNRMTAAMMTMKRLDQAALERAFGGEAVPS</sequence>
<reference evidence="2 3" key="1">
    <citation type="submission" date="2018-07" db="EMBL/GenBank/DDBJ databases">
        <title>Genome sequence of Rhodococcus rhodnii ATCC 35071 from Rhodnius prolixus.</title>
        <authorList>
            <person name="Patel V."/>
            <person name="Vogel K.J."/>
        </authorList>
    </citation>
    <scope>NUCLEOTIDE SEQUENCE [LARGE SCALE GENOMIC DNA]</scope>
    <source>
        <strain evidence="2 3">ATCC 35071</strain>
    </source>
</reference>
<dbReference type="EMBL" id="QRCM01000001">
    <property type="protein sequence ID" value="TXG89717.1"/>
    <property type="molecule type" value="Genomic_DNA"/>
</dbReference>
<dbReference type="InterPro" id="IPR028973">
    <property type="entry name" value="PhnB-like"/>
</dbReference>
<dbReference type="CDD" id="cd06588">
    <property type="entry name" value="PhnB_like"/>
    <property type="match status" value="1"/>
</dbReference>
<dbReference type="PANTHER" id="PTHR33990:SF2">
    <property type="entry name" value="PHNB-LIKE DOMAIN-CONTAINING PROTEIN"/>
    <property type="match status" value="1"/>
</dbReference>
<feature type="domain" description="PhnB-like" evidence="1">
    <location>
        <begin position="4"/>
        <end position="118"/>
    </location>
</feature>
<accession>A0A6P2CAD3</accession>
<dbReference type="Gene3D" id="3.10.180.10">
    <property type="entry name" value="2,3-Dihydroxybiphenyl 1,2-Dioxygenase, domain 1"/>
    <property type="match status" value="1"/>
</dbReference>
<dbReference type="InterPro" id="IPR009725">
    <property type="entry name" value="3_dmu_93_MTrfase"/>
</dbReference>
<evidence type="ECO:0000313" key="2">
    <source>
        <dbReference type="EMBL" id="TXG89717.1"/>
    </source>
</evidence>
<dbReference type="PIRSF" id="PIRSF021700">
    <property type="entry name" value="3_dmu_93_MTrfase"/>
    <property type="match status" value="1"/>
</dbReference>
<gene>
    <name evidence="2" type="ORF">DW322_05165</name>
</gene>
<organism evidence="2 3">
    <name type="scientific">Rhodococcus rhodnii</name>
    <dbReference type="NCBI Taxonomy" id="38312"/>
    <lineage>
        <taxon>Bacteria</taxon>
        <taxon>Bacillati</taxon>
        <taxon>Actinomycetota</taxon>
        <taxon>Actinomycetes</taxon>
        <taxon>Mycobacteriales</taxon>
        <taxon>Nocardiaceae</taxon>
        <taxon>Rhodococcus</taxon>
    </lineage>
</organism>
<evidence type="ECO:0000259" key="1">
    <source>
        <dbReference type="Pfam" id="PF06983"/>
    </source>
</evidence>
<evidence type="ECO:0000313" key="3">
    <source>
        <dbReference type="Proteomes" id="UP000471120"/>
    </source>
</evidence>
<dbReference type="SUPFAM" id="SSF54593">
    <property type="entry name" value="Glyoxalase/Bleomycin resistance protein/Dihydroxybiphenyl dioxygenase"/>
    <property type="match status" value="1"/>
</dbReference>
<dbReference type="Pfam" id="PF06983">
    <property type="entry name" value="3-dmu-9_3-mt"/>
    <property type="match status" value="1"/>
</dbReference>
<name>A0A6P2CAD3_9NOCA</name>
<dbReference type="Proteomes" id="UP000471120">
    <property type="component" value="Unassembled WGS sequence"/>
</dbReference>
<dbReference type="AlphaFoldDB" id="A0A6P2CAD3"/>
<protein>
    <submittedName>
        <fullName evidence="2">VOC family protein</fullName>
    </submittedName>
</protein>
<comment type="caution">
    <text evidence="2">The sequence shown here is derived from an EMBL/GenBank/DDBJ whole genome shotgun (WGS) entry which is preliminary data.</text>
</comment>
<dbReference type="PANTHER" id="PTHR33990">
    <property type="entry name" value="PROTEIN YJDN-RELATED"/>
    <property type="match status" value="1"/>
</dbReference>